<evidence type="ECO:0000313" key="4">
    <source>
        <dbReference type="Proteomes" id="UP000606720"/>
    </source>
</evidence>
<dbReference type="Gene3D" id="3.40.50.1010">
    <property type="entry name" value="5'-nuclease"/>
    <property type="match status" value="1"/>
</dbReference>
<organism evidence="3 4">
    <name type="scientific">Roseburia zhanii</name>
    <dbReference type="NCBI Taxonomy" id="2763064"/>
    <lineage>
        <taxon>Bacteria</taxon>
        <taxon>Bacillati</taxon>
        <taxon>Bacillota</taxon>
        <taxon>Clostridia</taxon>
        <taxon>Lachnospirales</taxon>
        <taxon>Lachnospiraceae</taxon>
        <taxon>Roseburia</taxon>
    </lineage>
</organism>
<reference evidence="3" key="1">
    <citation type="submission" date="2020-08" db="EMBL/GenBank/DDBJ databases">
        <title>Genome public.</title>
        <authorList>
            <person name="Liu C."/>
            <person name="Sun Q."/>
        </authorList>
    </citation>
    <scope>NUCLEOTIDE SEQUENCE</scope>
    <source>
        <strain evidence="3">BX1005</strain>
    </source>
</reference>
<evidence type="ECO:0000256" key="1">
    <source>
        <dbReference type="SAM" id="MobiDB-lite"/>
    </source>
</evidence>
<dbReference type="Gene3D" id="3.30.420.610">
    <property type="entry name" value="LOTUS domain-like"/>
    <property type="match status" value="2"/>
</dbReference>
<dbReference type="CDD" id="cd11297">
    <property type="entry name" value="PIN_LabA-like_N_1"/>
    <property type="match status" value="1"/>
</dbReference>
<dbReference type="Proteomes" id="UP000606720">
    <property type="component" value="Unassembled WGS sequence"/>
</dbReference>
<feature type="compositionally biased region" description="Basic residues" evidence="1">
    <location>
        <begin position="320"/>
        <end position="329"/>
    </location>
</feature>
<dbReference type="AlphaFoldDB" id="A0A923LLV9"/>
<dbReference type="Pfam" id="PF01936">
    <property type="entry name" value="NYN"/>
    <property type="match status" value="1"/>
</dbReference>
<name>A0A923LLV9_9FIRM</name>
<gene>
    <name evidence="3" type="ORF">H8S17_02410</name>
</gene>
<dbReference type="PROSITE" id="PS51644">
    <property type="entry name" value="HTH_OST"/>
    <property type="match status" value="2"/>
</dbReference>
<sequence>MEDKRYAVLIDSDNVSAKYITAILDEMTKYGVITYKRIYGDWTNNQASKWREELLANSITPIQQFCNTAGKNATDSALIIDAMDILYTGRVDGFCIVSSDSDFTKLASRLRESGMEVIGMGENKTPKSFKAACSVFTSLEILLEQDTDKAKENISQKTIEEAIVEIITENENNGRKTGLGELGSSLLKKYSDFDVRNYGYSSLSKFIEEMEDTFILYKKENTILVKLRDDNLKREQLEAYIRECVEKSNGEGVDLAAMGQKLHKKYPDFKVKEYGYSTLQKFVSHISGLELITESETVKRLVEKKESDAEPMIAQSQKTTVKKRKKLKS</sequence>
<comment type="caution">
    <text evidence="3">The sequence shown here is derived from an EMBL/GenBank/DDBJ whole genome shotgun (WGS) entry which is preliminary data.</text>
</comment>
<dbReference type="InterPro" id="IPR021139">
    <property type="entry name" value="NYN"/>
</dbReference>
<dbReference type="InterPro" id="IPR025605">
    <property type="entry name" value="OST-HTH/LOTUS_dom"/>
</dbReference>
<dbReference type="EMBL" id="JACOPH010000001">
    <property type="protein sequence ID" value="MBC5713073.1"/>
    <property type="molecule type" value="Genomic_DNA"/>
</dbReference>
<protein>
    <submittedName>
        <fullName evidence="3">NYN domain-containing protein</fullName>
    </submittedName>
</protein>
<evidence type="ECO:0000313" key="3">
    <source>
        <dbReference type="EMBL" id="MBC5713073.1"/>
    </source>
</evidence>
<feature type="region of interest" description="Disordered" evidence="1">
    <location>
        <begin position="309"/>
        <end position="329"/>
    </location>
</feature>
<proteinExistence type="predicted"/>
<dbReference type="RefSeq" id="WP_186866070.1">
    <property type="nucleotide sequence ID" value="NZ_JACOPH010000001.1"/>
</dbReference>
<accession>A0A923LLV9</accession>
<keyword evidence="4" id="KW-1185">Reference proteome</keyword>
<feature type="domain" description="HTH OST-type" evidence="2">
    <location>
        <begin position="233"/>
        <end position="306"/>
    </location>
</feature>
<dbReference type="Pfam" id="PF12872">
    <property type="entry name" value="OST-HTH"/>
    <property type="match status" value="2"/>
</dbReference>
<dbReference type="PANTHER" id="PTHR35811:SF1">
    <property type="entry name" value="HTH OST-TYPE DOMAIN-CONTAINING PROTEIN"/>
    <property type="match status" value="1"/>
</dbReference>
<feature type="domain" description="HTH OST-type" evidence="2">
    <location>
        <begin position="155"/>
        <end position="229"/>
    </location>
</feature>
<dbReference type="CDD" id="cd10146">
    <property type="entry name" value="LabA_like_C"/>
    <property type="match status" value="2"/>
</dbReference>
<dbReference type="InterPro" id="IPR041966">
    <property type="entry name" value="LOTUS-like"/>
</dbReference>
<dbReference type="PANTHER" id="PTHR35811">
    <property type="entry name" value="SLR1870 PROTEIN"/>
    <property type="match status" value="1"/>
</dbReference>
<dbReference type="GO" id="GO:0004540">
    <property type="term" value="F:RNA nuclease activity"/>
    <property type="evidence" value="ECO:0007669"/>
    <property type="project" value="InterPro"/>
</dbReference>
<evidence type="ECO:0000259" key="2">
    <source>
        <dbReference type="PROSITE" id="PS51644"/>
    </source>
</evidence>